<dbReference type="InterPro" id="IPR005183">
    <property type="entry name" value="DUF305_CopM-like"/>
</dbReference>
<reference evidence="3" key="2">
    <citation type="journal article" date="2022" name="Microbiol. Resour. Announc.">
        <title>Metagenome Sequencing to Explore Phylogenomics of Terrestrial Cyanobacteria.</title>
        <authorList>
            <person name="Ward R.D."/>
            <person name="Stajich J.E."/>
            <person name="Johansen J.R."/>
            <person name="Huntemann M."/>
            <person name="Clum A."/>
            <person name="Foster B."/>
            <person name="Foster B."/>
            <person name="Roux S."/>
            <person name="Palaniappan K."/>
            <person name="Varghese N."/>
            <person name="Mukherjee S."/>
            <person name="Reddy T.B.K."/>
            <person name="Daum C."/>
            <person name="Copeland A."/>
            <person name="Chen I.A."/>
            <person name="Ivanova N.N."/>
            <person name="Kyrpides N.C."/>
            <person name="Shapiro N."/>
            <person name="Eloe-Fadrosh E.A."/>
            <person name="Pietrasiak N."/>
        </authorList>
    </citation>
    <scope>NUCLEOTIDE SEQUENCE</scope>
    <source>
        <strain evidence="3">GSE-NOS-MK-12-04C</strain>
    </source>
</reference>
<evidence type="ECO:0000256" key="1">
    <source>
        <dbReference type="SAM" id="SignalP"/>
    </source>
</evidence>
<dbReference type="PANTHER" id="PTHR36933:SF1">
    <property type="entry name" value="SLL0788 PROTEIN"/>
    <property type="match status" value="1"/>
</dbReference>
<comment type="caution">
    <text evidence="3">The sequence shown here is derived from an EMBL/GenBank/DDBJ whole genome shotgun (WGS) entry which is preliminary data.</text>
</comment>
<dbReference type="InterPro" id="IPR012347">
    <property type="entry name" value="Ferritin-like"/>
</dbReference>
<reference evidence="3" key="1">
    <citation type="submission" date="2021-05" db="EMBL/GenBank/DDBJ databases">
        <authorList>
            <person name="Pietrasiak N."/>
            <person name="Ward R."/>
            <person name="Stajich J.E."/>
            <person name="Kurbessoian T."/>
        </authorList>
    </citation>
    <scope>NUCLEOTIDE SEQUENCE</scope>
    <source>
        <strain evidence="3">GSE-NOS-MK-12-04C</strain>
    </source>
</reference>
<organism evidence="3 4">
    <name type="scientific">Cyanomargarita calcarea GSE-NOS-MK-12-04C</name>
    <dbReference type="NCBI Taxonomy" id="2839659"/>
    <lineage>
        <taxon>Bacteria</taxon>
        <taxon>Bacillati</taxon>
        <taxon>Cyanobacteriota</taxon>
        <taxon>Cyanophyceae</taxon>
        <taxon>Nostocales</taxon>
        <taxon>Cyanomargaritaceae</taxon>
        <taxon>Cyanomargarita</taxon>
    </lineage>
</organism>
<dbReference type="PANTHER" id="PTHR36933">
    <property type="entry name" value="SLL0788 PROTEIN"/>
    <property type="match status" value="1"/>
</dbReference>
<feature type="domain" description="DUF305" evidence="2">
    <location>
        <begin position="82"/>
        <end position="231"/>
    </location>
</feature>
<feature type="signal peptide" evidence="1">
    <location>
        <begin position="1"/>
        <end position="19"/>
    </location>
</feature>
<dbReference type="AlphaFoldDB" id="A0A951QTZ8"/>
<gene>
    <name evidence="3" type="ORF">KME60_33550</name>
</gene>
<feature type="chain" id="PRO_5037466407" evidence="1">
    <location>
        <begin position="20"/>
        <end position="238"/>
    </location>
</feature>
<dbReference type="EMBL" id="JAHHGZ010000067">
    <property type="protein sequence ID" value="MBW4672215.1"/>
    <property type="molecule type" value="Genomic_DNA"/>
</dbReference>
<dbReference type="PROSITE" id="PS51257">
    <property type="entry name" value="PROKAR_LIPOPROTEIN"/>
    <property type="match status" value="1"/>
</dbReference>
<dbReference type="Pfam" id="PF03713">
    <property type="entry name" value="DUF305"/>
    <property type="match status" value="1"/>
</dbReference>
<evidence type="ECO:0000259" key="2">
    <source>
        <dbReference type="Pfam" id="PF03713"/>
    </source>
</evidence>
<proteinExistence type="predicted"/>
<evidence type="ECO:0000313" key="3">
    <source>
        <dbReference type="EMBL" id="MBW4672215.1"/>
    </source>
</evidence>
<dbReference type="Proteomes" id="UP000729701">
    <property type="component" value="Unassembled WGS sequence"/>
</dbReference>
<accession>A0A951QTZ8</accession>
<protein>
    <submittedName>
        <fullName evidence="3">DUF305 domain-containing protein</fullName>
    </submittedName>
</protein>
<dbReference type="Gene3D" id="1.20.1260.10">
    <property type="match status" value="2"/>
</dbReference>
<name>A0A951QTZ8_9CYAN</name>
<evidence type="ECO:0000313" key="4">
    <source>
        <dbReference type="Proteomes" id="UP000729701"/>
    </source>
</evidence>
<sequence>MQLLSLKNGFLGLTFVAIASIGSLLTACSPASFSQNEVSSAAANTVSTTTTNTGEKQMNHSGMNHGGMNHNMDLGPADANYDLRFIDGMIPHHEGAVVMAKEALQKSKRPEIKKLANEIIKAQEKEIAELKQWRKAWYPKAQNEPQAWHAEMKHMMGMTPEQTRAMRMDMDLGAADGEFDLRFINAMIPHHEGAVVMAKDAASKSKRPEVKKLALSIISSQEAEINQMKQWRQGWYKK</sequence>
<keyword evidence="1" id="KW-0732">Signal</keyword>